<dbReference type="InterPro" id="IPR028098">
    <property type="entry name" value="Glyco_trans_4-like_N"/>
</dbReference>
<feature type="domain" description="Glycosyl transferase family 1" evidence="1">
    <location>
        <begin position="188"/>
        <end position="357"/>
    </location>
</feature>
<dbReference type="Gene3D" id="3.40.50.2000">
    <property type="entry name" value="Glycogen Phosphorylase B"/>
    <property type="match status" value="2"/>
</dbReference>
<comment type="caution">
    <text evidence="3">The sequence shown here is derived from an EMBL/GenBank/DDBJ whole genome shotgun (WGS) entry which is preliminary data.</text>
</comment>
<dbReference type="Proteomes" id="UP001596405">
    <property type="component" value="Unassembled WGS sequence"/>
</dbReference>
<evidence type="ECO:0000259" key="2">
    <source>
        <dbReference type="Pfam" id="PF13439"/>
    </source>
</evidence>
<dbReference type="PANTHER" id="PTHR12526">
    <property type="entry name" value="GLYCOSYLTRANSFERASE"/>
    <property type="match status" value="1"/>
</dbReference>
<proteinExistence type="predicted"/>
<protein>
    <submittedName>
        <fullName evidence="3">Glycosyltransferase</fullName>
        <ecNumber evidence="3">2.4.-.-</ecNumber>
    </submittedName>
</protein>
<keyword evidence="3" id="KW-0808">Transferase</keyword>
<feature type="domain" description="Glycosyltransferase subfamily 4-like N-terminal" evidence="2">
    <location>
        <begin position="15"/>
        <end position="166"/>
    </location>
</feature>
<keyword evidence="4" id="KW-1185">Reference proteome</keyword>
<dbReference type="RefSeq" id="WP_066626124.1">
    <property type="nucleotide sequence ID" value="NZ_JBHSYQ010000002.1"/>
</dbReference>
<dbReference type="EC" id="2.4.-.-" evidence="3"/>
<evidence type="ECO:0000313" key="4">
    <source>
        <dbReference type="Proteomes" id="UP001596405"/>
    </source>
</evidence>
<gene>
    <name evidence="3" type="ORF">ACFQHR_00815</name>
</gene>
<dbReference type="Pfam" id="PF00534">
    <property type="entry name" value="Glycos_transf_1"/>
    <property type="match status" value="1"/>
</dbReference>
<dbReference type="EMBL" id="JBHSYQ010000002">
    <property type="protein sequence ID" value="MFC6996138.1"/>
    <property type="molecule type" value="Genomic_DNA"/>
</dbReference>
<dbReference type="InterPro" id="IPR001296">
    <property type="entry name" value="Glyco_trans_1"/>
</dbReference>
<dbReference type="PANTHER" id="PTHR12526:SF634">
    <property type="entry name" value="BLL3361 PROTEIN"/>
    <property type="match status" value="1"/>
</dbReference>
<dbReference type="GO" id="GO:0016757">
    <property type="term" value="F:glycosyltransferase activity"/>
    <property type="evidence" value="ECO:0007669"/>
    <property type="project" value="UniProtKB-KW"/>
</dbReference>
<name>A0ABW2DHT1_9BACT</name>
<sequence>MSYIVIVGPAYPFRGGIATFNESLARTWQAQGHEVEIITFTTQYPSFLFPGKSQLVEGPAPADLKITRELSSVNPASWFALGVKLQKKRPDLVLLRYWLPFMAPALGTVANLVKRNKHTKVIGLTDNVVPHEKRIGDTMLTQYFVNSCNAFVTMSEMVTTDLRKFDKAKPVICQPHPIYDTYGAKVDKLEAQKKLQLPLEDRYILFFGFIRHYKGLDILLEAMKDEHLQMLGVKLIIAGEYYEPEAPYQKLIESEELKGRVIARTEFIPHEEVALFFSAVDLVVQPYRTATQSGVTQIAYHFDKPMVVTKVGGLAEMIPDGKVGYVTEVDAGKIAKAVYQYYSENKEEEMVEQIKEEKKKYSWEKFAEAIIEQYEKL</sequence>
<organism evidence="3 4">
    <name type="scientific">Rufibacter roseus</name>
    <dbReference type="NCBI Taxonomy" id="1567108"/>
    <lineage>
        <taxon>Bacteria</taxon>
        <taxon>Pseudomonadati</taxon>
        <taxon>Bacteroidota</taxon>
        <taxon>Cytophagia</taxon>
        <taxon>Cytophagales</taxon>
        <taxon>Hymenobacteraceae</taxon>
        <taxon>Rufibacter</taxon>
    </lineage>
</organism>
<dbReference type="Pfam" id="PF13439">
    <property type="entry name" value="Glyco_transf_4"/>
    <property type="match status" value="1"/>
</dbReference>
<keyword evidence="3" id="KW-0328">Glycosyltransferase</keyword>
<accession>A0ABW2DHT1</accession>
<evidence type="ECO:0000259" key="1">
    <source>
        <dbReference type="Pfam" id="PF00534"/>
    </source>
</evidence>
<dbReference type="SUPFAM" id="SSF53756">
    <property type="entry name" value="UDP-Glycosyltransferase/glycogen phosphorylase"/>
    <property type="match status" value="1"/>
</dbReference>
<reference evidence="4" key="1">
    <citation type="journal article" date="2019" name="Int. J. Syst. Evol. Microbiol.">
        <title>The Global Catalogue of Microorganisms (GCM) 10K type strain sequencing project: providing services to taxonomists for standard genome sequencing and annotation.</title>
        <authorList>
            <consortium name="The Broad Institute Genomics Platform"/>
            <consortium name="The Broad Institute Genome Sequencing Center for Infectious Disease"/>
            <person name="Wu L."/>
            <person name="Ma J."/>
        </authorList>
    </citation>
    <scope>NUCLEOTIDE SEQUENCE [LARGE SCALE GENOMIC DNA]</scope>
    <source>
        <strain evidence="4">CGMCC 4.7393</strain>
    </source>
</reference>
<evidence type="ECO:0000313" key="3">
    <source>
        <dbReference type="EMBL" id="MFC6996138.1"/>
    </source>
</evidence>